<dbReference type="AlphaFoldDB" id="A0ABC8BUC7"/>
<dbReference type="KEGG" id="kab:B7C62_18075"/>
<name>A0ABC8BUC7_9ACTN</name>
<dbReference type="Gene3D" id="1.25.40.10">
    <property type="entry name" value="Tetratricopeptide repeat domain"/>
    <property type="match status" value="1"/>
</dbReference>
<accession>A0ABC8BUC7</accession>
<sequence length="431" mass="46386">MRTIDPMWHSPKARALVARHELGALIRIGREERGWRQADLGLRIGCSASTVSRLEQRGHHADLRLLRRAASEVGLPTDVLAECLGLARPTATRVAPVGPRVEEDPMRRRTLLTAAGLAAPVQLLAGMDTALAAMPDPTGSSVPLDVRLTEARSAFDAAHNTHLLKVLPGLLADAHDGVRQARTDVAYRRLSSAYSLASQVLTKVGRYEQSRLTADRASVYAELSGSPLAIATAARELSIVLRHQNQPVAAQRLILDAVAQVEATGLTTGAQASAYAQMLCTTSYTAAVAGDRHQAVTLIREASRAARGLPADPPAGRLFSVTPASVDLYAVSVHWALGDAGAALEAGRGLRAAQFTTAERRSRMHTDLARAWWQWGKPEQTTTELLSAVRVSPGEVRDRPAIRQMVTEIHARHPRTTGIRELARAAGLRSI</sequence>
<dbReference type="SUPFAM" id="SSF47413">
    <property type="entry name" value="lambda repressor-like DNA-binding domains"/>
    <property type="match status" value="1"/>
</dbReference>
<proteinExistence type="predicted"/>
<dbReference type="InterPro" id="IPR010982">
    <property type="entry name" value="Lambda_DNA-bd_dom_sf"/>
</dbReference>
<feature type="domain" description="HTH cro/C1-type" evidence="1">
    <location>
        <begin position="26"/>
        <end position="80"/>
    </location>
</feature>
<dbReference type="SMART" id="SM00530">
    <property type="entry name" value="HTH_XRE"/>
    <property type="match status" value="1"/>
</dbReference>
<dbReference type="Pfam" id="PF13560">
    <property type="entry name" value="HTH_31"/>
    <property type="match status" value="1"/>
</dbReference>
<dbReference type="CDD" id="cd00093">
    <property type="entry name" value="HTH_XRE"/>
    <property type="match status" value="1"/>
</dbReference>
<protein>
    <submittedName>
        <fullName evidence="2">Transcriptional regulator</fullName>
    </submittedName>
</protein>
<dbReference type="Gene3D" id="1.10.260.40">
    <property type="entry name" value="lambda repressor-like DNA-binding domains"/>
    <property type="match status" value="1"/>
</dbReference>
<dbReference type="InterPro" id="IPR011990">
    <property type="entry name" value="TPR-like_helical_dom_sf"/>
</dbReference>
<dbReference type="InterPro" id="IPR001387">
    <property type="entry name" value="Cro/C1-type_HTH"/>
</dbReference>
<dbReference type="PROSITE" id="PS50943">
    <property type="entry name" value="HTH_CROC1"/>
    <property type="match status" value="1"/>
</dbReference>
<dbReference type="EMBL" id="CP020563">
    <property type="protein sequence ID" value="ARF73952.1"/>
    <property type="molecule type" value="Genomic_DNA"/>
</dbReference>
<dbReference type="Proteomes" id="UP000192251">
    <property type="component" value="Chromosome"/>
</dbReference>
<keyword evidence="3" id="KW-1185">Reference proteome</keyword>
<evidence type="ECO:0000313" key="3">
    <source>
        <dbReference type="Proteomes" id="UP000192251"/>
    </source>
</evidence>
<gene>
    <name evidence="2" type="ORF">B7C62_18075</name>
</gene>
<evidence type="ECO:0000259" key="1">
    <source>
        <dbReference type="PROSITE" id="PS50943"/>
    </source>
</evidence>
<organism evidence="2 3">
    <name type="scientific">Kitasatospora albolonga</name>
    <dbReference type="NCBI Taxonomy" id="68173"/>
    <lineage>
        <taxon>Bacteria</taxon>
        <taxon>Bacillati</taxon>
        <taxon>Actinomycetota</taxon>
        <taxon>Actinomycetes</taxon>
        <taxon>Kitasatosporales</taxon>
        <taxon>Streptomycetaceae</taxon>
        <taxon>Kitasatospora</taxon>
    </lineage>
</organism>
<evidence type="ECO:0000313" key="2">
    <source>
        <dbReference type="EMBL" id="ARF73952.1"/>
    </source>
</evidence>
<reference evidence="2 3" key="1">
    <citation type="submission" date="2017-04" db="EMBL/GenBank/DDBJ databases">
        <title>The complete genome sequence of Streptomyces albolongus YIM 101047, the producer of novel bafilomycins and novel odoriferous sesquiterpenoids.</title>
        <authorList>
            <person name="Yin M."/>
            <person name="Jiang Y."/>
        </authorList>
    </citation>
    <scope>NUCLEOTIDE SEQUENCE [LARGE SCALE GENOMIC DNA]</scope>
    <source>
        <strain evidence="2 3">YIM 101047</strain>
    </source>
</reference>